<evidence type="ECO:0000256" key="5">
    <source>
        <dbReference type="ARBA" id="ARBA00023002"/>
    </source>
</evidence>
<evidence type="ECO:0000256" key="6">
    <source>
        <dbReference type="PIRSR" id="PIRSR000189-1"/>
    </source>
</evidence>
<dbReference type="GO" id="GO:0005737">
    <property type="term" value="C:cytoplasm"/>
    <property type="evidence" value="ECO:0007669"/>
    <property type="project" value="TreeGrafter"/>
</dbReference>
<sequence>MAQKNIVVVGAGVIGISSALLLRKAGHAVTIIARDFPAPFETIDPINQINYTSPWGGAHNRWVPPSPAQPHTALEHPLSLSTYSHMKKLHSLHPQTAGITFLPGIEYLESPPPEYLSLSSPTDPVARSLASLCGFRVLPPSSHPDAKVKWACEYETYCVNPMVYLTFLLRRFFHQGGKIVRQELRSISEVFALRPAEDLLLGQPSSSSSSQCARIDAVVNASGTNFGQDPDVFVTRGQTVLVAEECDATVTRQNSDGSWTFSVPRGFEGGTVIGGTKEVGNWDVKPDPKVREELLKKFGETYPKIFKEGGKKELTVLRDIVGRRPTRKGGPRIEGEVLDAQGGGGGGGGGFVMHAYGLGGRGYELSWGVAEKVVEGVEKYFQGQEEEAKAKL</sequence>
<reference evidence="8" key="2">
    <citation type="submission" date="2023-06" db="EMBL/GenBank/DDBJ databases">
        <authorList>
            <consortium name="Lawrence Berkeley National Laboratory"/>
            <person name="Mondo S.J."/>
            <person name="Hensen N."/>
            <person name="Bonometti L."/>
            <person name="Westerberg I."/>
            <person name="Brannstrom I.O."/>
            <person name="Guillou S."/>
            <person name="Cros-Aarteil S."/>
            <person name="Calhoun S."/>
            <person name="Haridas S."/>
            <person name="Kuo A."/>
            <person name="Pangilinan J."/>
            <person name="Riley R."/>
            <person name="Labutti K."/>
            <person name="Andreopoulos B."/>
            <person name="Lipzen A."/>
            <person name="Chen C."/>
            <person name="Yanf M."/>
            <person name="Daum C."/>
            <person name="Ng V."/>
            <person name="Clum A."/>
            <person name="Steindorff A."/>
            <person name="Ohm R."/>
            <person name="Martin F."/>
            <person name="Silar P."/>
            <person name="Natvig D."/>
            <person name="Lalanne C."/>
            <person name="Gautier V."/>
            <person name="Ament-Velasquez S.L."/>
            <person name="Kruys A."/>
            <person name="Hutchinson M.I."/>
            <person name="Powell A.J."/>
            <person name="Barry K."/>
            <person name="Miller A.N."/>
            <person name="Grigoriev I.V."/>
            <person name="Debuchy R."/>
            <person name="Gladieux P."/>
            <person name="Thoren M.H."/>
            <person name="Johannesson H."/>
        </authorList>
    </citation>
    <scope>NUCLEOTIDE SEQUENCE</scope>
    <source>
        <strain evidence="8">PSN324</strain>
    </source>
</reference>
<evidence type="ECO:0000256" key="2">
    <source>
        <dbReference type="ARBA" id="ARBA00006730"/>
    </source>
</evidence>
<dbReference type="PIRSF" id="PIRSF000189">
    <property type="entry name" value="D-aa_oxidase"/>
    <property type="match status" value="1"/>
</dbReference>
<proteinExistence type="inferred from homology"/>
<dbReference type="GO" id="GO:0003884">
    <property type="term" value="F:D-amino-acid oxidase activity"/>
    <property type="evidence" value="ECO:0007669"/>
    <property type="project" value="InterPro"/>
</dbReference>
<protein>
    <submittedName>
        <fullName evidence="8">D-amino-acid oxidase</fullName>
    </submittedName>
</protein>
<dbReference type="SUPFAM" id="SSF54373">
    <property type="entry name" value="FAD-linked reductases, C-terminal domain"/>
    <property type="match status" value="1"/>
</dbReference>
<evidence type="ECO:0000256" key="1">
    <source>
        <dbReference type="ARBA" id="ARBA00001974"/>
    </source>
</evidence>
<comment type="cofactor">
    <cofactor evidence="1 6">
        <name>FAD</name>
        <dbReference type="ChEBI" id="CHEBI:57692"/>
    </cofactor>
</comment>
<dbReference type="InterPro" id="IPR006076">
    <property type="entry name" value="FAD-dep_OxRdtase"/>
</dbReference>
<organism evidence="8 9">
    <name type="scientific">Cladorrhinum samala</name>
    <dbReference type="NCBI Taxonomy" id="585594"/>
    <lineage>
        <taxon>Eukaryota</taxon>
        <taxon>Fungi</taxon>
        <taxon>Dikarya</taxon>
        <taxon>Ascomycota</taxon>
        <taxon>Pezizomycotina</taxon>
        <taxon>Sordariomycetes</taxon>
        <taxon>Sordariomycetidae</taxon>
        <taxon>Sordariales</taxon>
        <taxon>Podosporaceae</taxon>
        <taxon>Cladorrhinum</taxon>
    </lineage>
</organism>
<dbReference type="InterPro" id="IPR023209">
    <property type="entry name" value="DAO"/>
</dbReference>
<evidence type="ECO:0000313" key="9">
    <source>
        <dbReference type="Proteomes" id="UP001321749"/>
    </source>
</evidence>
<keyword evidence="9" id="KW-1185">Reference proteome</keyword>
<dbReference type="GO" id="GO:0019478">
    <property type="term" value="P:D-amino acid catabolic process"/>
    <property type="evidence" value="ECO:0007669"/>
    <property type="project" value="TreeGrafter"/>
</dbReference>
<accession>A0AAV9HY36</accession>
<dbReference type="InterPro" id="IPR006181">
    <property type="entry name" value="D-amino_acid_oxidase_CS"/>
</dbReference>
<comment type="similarity">
    <text evidence="2">Belongs to the DAMOX/DASOX family.</text>
</comment>
<keyword evidence="4 6" id="KW-0274">FAD</keyword>
<gene>
    <name evidence="8" type="ORF">QBC42DRAFT_336203</name>
</gene>
<name>A0AAV9HY36_9PEZI</name>
<dbReference type="PANTHER" id="PTHR11530">
    <property type="entry name" value="D-AMINO ACID OXIDASE"/>
    <property type="match status" value="1"/>
</dbReference>
<evidence type="ECO:0000256" key="3">
    <source>
        <dbReference type="ARBA" id="ARBA00022630"/>
    </source>
</evidence>
<reference evidence="8" key="1">
    <citation type="journal article" date="2023" name="Mol. Phylogenet. Evol.">
        <title>Genome-scale phylogeny and comparative genomics of the fungal order Sordariales.</title>
        <authorList>
            <person name="Hensen N."/>
            <person name="Bonometti L."/>
            <person name="Westerberg I."/>
            <person name="Brannstrom I.O."/>
            <person name="Guillou S."/>
            <person name="Cros-Aarteil S."/>
            <person name="Calhoun S."/>
            <person name="Haridas S."/>
            <person name="Kuo A."/>
            <person name="Mondo S."/>
            <person name="Pangilinan J."/>
            <person name="Riley R."/>
            <person name="LaButti K."/>
            <person name="Andreopoulos B."/>
            <person name="Lipzen A."/>
            <person name="Chen C."/>
            <person name="Yan M."/>
            <person name="Daum C."/>
            <person name="Ng V."/>
            <person name="Clum A."/>
            <person name="Steindorff A."/>
            <person name="Ohm R.A."/>
            <person name="Martin F."/>
            <person name="Silar P."/>
            <person name="Natvig D.O."/>
            <person name="Lalanne C."/>
            <person name="Gautier V."/>
            <person name="Ament-Velasquez S.L."/>
            <person name="Kruys A."/>
            <person name="Hutchinson M.I."/>
            <person name="Powell A.J."/>
            <person name="Barry K."/>
            <person name="Miller A.N."/>
            <person name="Grigoriev I.V."/>
            <person name="Debuchy R."/>
            <person name="Gladieux P."/>
            <person name="Hiltunen Thoren M."/>
            <person name="Johannesson H."/>
        </authorList>
    </citation>
    <scope>NUCLEOTIDE SEQUENCE</scope>
    <source>
        <strain evidence="8">PSN324</strain>
    </source>
</reference>
<dbReference type="EMBL" id="MU864938">
    <property type="protein sequence ID" value="KAK4465611.1"/>
    <property type="molecule type" value="Genomic_DNA"/>
</dbReference>
<dbReference type="Proteomes" id="UP001321749">
    <property type="component" value="Unassembled WGS sequence"/>
</dbReference>
<evidence type="ECO:0000313" key="8">
    <source>
        <dbReference type="EMBL" id="KAK4465611.1"/>
    </source>
</evidence>
<dbReference type="Pfam" id="PF01266">
    <property type="entry name" value="DAO"/>
    <property type="match status" value="1"/>
</dbReference>
<dbReference type="Gene3D" id="3.30.9.10">
    <property type="entry name" value="D-Amino Acid Oxidase, subunit A, domain 2"/>
    <property type="match status" value="1"/>
</dbReference>
<dbReference type="AlphaFoldDB" id="A0AAV9HY36"/>
<dbReference type="GO" id="GO:0071949">
    <property type="term" value="F:FAD binding"/>
    <property type="evidence" value="ECO:0007669"/>
    <property type="project" value="InterPro"/>
</dbReference>
<dbReference type="Gene3D" id="3.40.50.720">
    <property type="entry name" value="NAD(P)-binding Rossmann-like Domain"/>
    <property type="match status" value="1"/>
</dbReference>
<keyword evidence="3" id="KW-0285">Flavoprotein</keyword>
<feature type="binding site" evidence="6">
    <location>
        <position position="360"/>
    </location>
    <ligand>
        <name>D-dopa</name>
        <dbReference type="ChEBI" id="CHEBI:149689"/>
    </ligand>
</feature>
<dbReference type="PROSITE" id="PS00677">
    <property type="entry name" value="DAO"/>
    <property type="match status" value="1"/>
</dbReference>
<feature type="binding site" evidence="6">
    <location>
        <position position="324"/>
    </location>
    <ligand>
        <name>D-dopa</name>
        <dbReference type="ChEBI" id="CHEBI:149689"/>
    </ligand>
</feature>
<comment type="caution">
    <text evidence="8">The sequence shown here is derived from an EMBL/GenBank/DDBJ whole genome shotgun (WGS) entry which is preliminary data.</text>
</comment>
<feature type="binding site" evidence="6">
    <location>
        <begin position="52"/>
        <end position="53"/>
    </location>
    <ligand>
        <name>FAD</name>
        <dbReference type="ChEBI" id="CHEBI:57692"/>
    </ligand>
</feature>
<evidence type="ECO:0000256" key="4">
    <source>
        <dbReference type="ARBA" id="ARBA00022827"/>
    </source>
</evidence>
<feature type="domain" description="FAD dependent oxidoreductase" evidence="7">
    <location>
        <begin position="6"/>
        <end position="374"/>
    </location>
</feature>
<dbReference type="SUPFAM" id="SSF51971">
    <property type="entry name" value="Nucleotide-binding domain"/>
    <property type="match status" value="1"/>
</dbReference>
<keyword evidence="5" id="KW-0560">Oxidoreductase</keyword>
<dbReference type="PANTHER" id="PTHR11530:SF26">
    <property type="entry name" value="FAD DEPENDENT OXIDOREDUCTASE SUPERFAMILY (AFU_ORTHOLOGUE AFUA_5G13940)"/>
    <property type="match status" value="1"/>
</dbReference>
<evidence type="ECO:0000259" key="7">
    <source>
        <dbReference type="Pfam" id="PF01266"/>
    </source>
</evidence>